<comment type="caution">
    <text evidence="1">The sequence shown here is derived from an EMBL/GenBank/DDBJ whole genome shotgun (WGS) entry which is preliminary data.</text>
</comment>
<name>A0A1F4VKP1_UNCKA</name>
<protein>
    <submittedName>
        <fullName evidence="1">Uncharacterized protein</fullName>
    </submittedName>
</protein>
<evidence type="ECO:0000313" key="1">
    <source>
        <dbReference type="EMBL" id="OGC57761.1"/>
    </source>
</evidence>
<proteinExistence type="predicted"/>
<dbReference type="Proteomes" id="UP000177763">
    <property type="component" value="Unassembled WGS sequence"/>
</dbReference>
<evidence type="ECO:0000313" key="2">
    <source>
        <dbReference type="Proteomes" id="UP000177763"/>
    </source>
</evidence>
<dbReference type="AlphaFoldDB" id="A0A1F4VKP1"/>
<reference evidence="1 2" key="1">
    <citation type="journal article" date="2016" name="Nat. Commun.">
        <title>Thousands of microbial genomes shed light on interconnected biogeochemical processes in an aquifer system.</title>
        <authorList>
            <person name="Anantharaman K."/>
            <person name="Brown C.T."/>
            <person name="Hug L.A."/>
            <person name="Sharon I."/>
            <person name="Castelle C.J."/>
            <person name="Probst A.J."/>
            <person name="Thomas B.C."/>
            <person name="Singh A."/>
            <person name="Wilkins M.J."/>
            <person name="Karaoz U."/>
            <person name="Brodie E.L."/>
            <person name="Williams K.H."/>
            <person name="Hubbard S.S."/>
            <person name="Banfield J.F."/>
        </authorList>
    </citation>
    <scope>NUCLEOTIDE SEQUENCE [LARGE SCALE GENOMIC DNA]</scope>
</reference>
<gene>
    <name evidence="1" type="ORF">A3H26_02055</name>
</gene>
<sequence length="228" mass="26080">MSIEEEFVADIIDGSAEIEKVLDTHFDADDFLSVSRGDVSKALEFYNKNYADFSLEDRIQAIREDISSGQIYTYTQAIKEAETKFGEQGAKDLNTRMLTLESRDILKAMGGDREAVTKLEKAVEKSPYNHKASISKITEFKESYTNDYDKRTYYGIEKGREEEKTMTNSEVTRILNKLLANLDKLLEVARLLGRSYTFLNGLILDAIERLERGRGLTFAQRRMIARLT</sequence>
<organism evidence="1 2">
    <name type="scientific">candidate division WWE3 bacterium RIFCSPLOWO2_12_FULL_36_10</name>
    <dbReference type="NCBI Taxonomy" id="1802630"/>
    <lineage>
        <taxon>Bacteria</taxon>
        <taxon>Katanobacteria</taxon>
    </lineage>
</organism>
<dbReference type="EMBL" id="MEVN01000006">
    <property type="protein sequence ID" value="OGC57761.1"/>
    <property type="molecule type" value="Genomic_DNA"/>
</dbReference>
<accession>A0A1F4VKP1</accession>